<reference evidence="2 3" key="1">
    <citation type="submission" date="2014-09" db="EMBL/GenBank/DDBJ databases">
        <authorList>
            <person name="Martin A.A."/>
        </authorList>
    </citation>
    <scope>NUCLEOTIDE SEQUENCE</scope>
    <source>
        <strain evidence="3">ED321</strain>
        <strain evidence="2">ED321 Heterogonic</strain>
    </source>
</reference>
<gene>
    <name evidence="2 4 5" type="ORF">SRAE_1000074500</name>
</gene>
<protein>
    <submittedName>
        <fullName evidence="2">Protein expanded</fullName>
    </submittedName>
</protein>
<dbReference type="PANTHER" id="PTHR13429:SF5">
    <property type="entry name" value="PROTEIN EXPANDED"/>
    <property type="match status" value="1"/>
</dbReference>
<dbReference type="SUPFAM" id="SSF47031">
    <property type="entry name" value="Second domain of FERM"/>
    <property type="match status" value="1"/>
</dbReference>
<dbReference type="PANTHER" id="PTHR13429">
    <property type="entry name" value="FERM DOMAIN (PROTEIN4.1-EZRIN-RADIXIN-MOESIN) FAMILY"/>
    <property type="match status" value="1"/>
</dbReference>
<reference evidence="4" key="2">
    <citation type="submission" date="2020-12" db="UniProtKB">
        <authorList>
            <consortium name="WormBaseParasite"/>
        </authorList>
    </citation>
    <scope>IDENTIFICATION</scope>
</reference>
<dbReference type="OrthoDB" id="5957665at2759"/>
<proteinExistence type="predicted"/>
<accession>A0A090L2Y6</accession>
<dbReference type="SMART" id="SM00295">
    <property type="entry name" value="B41"/>
    <property type="match status" value="1"/>
</dbReference>
<evidence type="ECO:0000259" key="1">
    <source>
        <dbReference type="PROSITE" id="PS50057"/>
    </source>
</evidence>
<dbReference type="InterPro" id="IPR035963">
    <property type="entry name" value="FERM_2"/>
</dbReference>
<evidence type="ECO:0000313" key="4">
    <source>
        <dbReference type="WBParaSite" id="SRAE_1000074500.1"/>
    </source>
</evidence>
<keyword evidence="3" id="KW-1185">Reference proteome</keyword>
<dbReference type="PROSITE" id="PS50057">
    <property type="entry name" value="FERM_3"/>
    <property type="match status" value="1"/>
</dbReference>
<dbReference type="Proteomes" id="UP000035682">
    <property type="component" value="Unplaced"/>
</dbReference>
<dbReference type="GeneID" id="36374837"/>
<dbReference type="EMBL" id="LN609528">
    <property type="protein sequence ID" value="CEF62472.1"/>
    <property type="molecule type" value="Genomic_DNA"/>
</dbReference>
<sequence length="387" mass="45694">MINLFSKYKKGTSTSSADSAISWNSYVEIVENIDIDRLSENSIFLLIYTCDKQIIPVVADENCFVTEVYKKCCTYLGIQDLAYMGLSVRNTIFSDESCANKKQYEYYFIENEIKLCKALKMYSHLLDLQKYGKNSDGVITLYMRIKYFTQNISLIRCQIVLRHYYLQLRNNFLQNQHIYSLCNEELYWYFIYHIILADGHGNDSNKLPYHKYFPAWILKFRGILFIKNSLDQLNLQHNINNKVIAMKKFCEEITNNTTFSLNAHLYFLRMIIRKNEIINITFAISDEGIVLWNTNYKQMSVECKKVKWNKICKILLCKDKIMIESSDGFCGEILCQSKKDAKEIFLFCKRFHQQTLHFNLQAYNNAYIFGDNFSIFSYSESDDHIEV</sequence>
<dbReference type="RefSeq" id="XP_024501674.1">
    <property type="nucleotide sequence ID" value="XM_024647614.1"/>
</dbReference>
<dbReference type="AlphaFoldDB" id="A0A090L2Y6"/>
<organism evidence="2">
    <name type="scientific">Strongyloides ratti</name>
    <name type="common">Parasitic roundworm</name>
    <dbReference type="NCBI Taxonomy" id="34506"/>
    <lineage>
        <taxon>Eukaryota</taxon>
        <taxon>Metazoa</taxon>
        <taxon>Ecdysozoa</taxon>
        <taxon>Nematoda</taxon>
        <taxon>Chromadorea</taxon>
        <taxon>Rhabditida</taxon>
        <taxon>Tylenchina</taxon>
        <taxon>Panagrolaimomorpha</taxon>
        <taxon>Strongyloidoidea</taxon>
        <taxon>Strongyloididae</taxon>
        <taxon>Strongyloides</taxon>
    </lineage>
</organism>
<dbReference type="CTD" id="36374837"/>
<evidence type="ECO:0000313" key="2">
    <source>
        <dbReference type="EMBL" id="CEF62472.1"/>
    </source>
</evidence>
<evidence type="ECO:0000313" key="3">
    <source>
        <dbReference type="Proteomes" id="UP000035682"/>
    </source>
</evidence>
<dbReference type="GO" id="GO:0035332">
    <property type="term" value="P:positive regulation of hippo signaling"/>
    <property type="evidence" value="ECO:0007669"/>
    <property type="project" value="TreeGrafter"/>
</dbReference>
<dbReference type="InterPro" id="IPR019749">
    <property type="entry name" value="Band_41_domain"/>
</dbReference>
<evidence type="ECO:0000313" key="5">
    <source>
        <dbReference type="WormBase" id="SRAE_1000074500"/>
    </source>
</evidence>
<dbReference type="InterPro" id="IPR000299">
    <property type="entry name" value="FERM_domain"/>
</dbReference>
<dbReference type="GO" id="GO:0098592">
    <property type="term" value="C:cytoplasmic side of apical plasma membrane"/>
    <property type="evidence" value="ECO:0007669"/>
    <property type="project" value="TreeGrafter"/>
</dbReference>
<feature type="domain" description="FERM" evidence="1">
    <location>
        <begin position="43"/>
        <end position="359"/>
    </location>
</feature>
<dbReference type="STRING" id="34506.A0A090L2Y6"/>
<dbReference type="InterPro" id="IPR047145">
    <property type="entry name" value="FRMD6-like"/>
</dbReference>
<dbReference type="WBParaSite" id="SRAE_1000074500.1">
    <property type="protein sequence ID" value="SRAE_1000074500.1"/>
    <property type="gene ID" value="WBGene00257342"/>
</dbReference>
<name>A0A090L2Y6_STRRB</name>
<dbReference type="WormBase" id="SRAE_1000074500">
    <property type="protein sequence ID" value="SRP04097"/>
    <property type="gene ID" value="WBGene00257342"/>
</dbReference>